<evidence type="ECO:0000313" key="4">
    <source>
        <dbReference type="Proteomes" id="UP000441399"/>
    </source>
</evidence>
<protein>
    <submittedName>
        <fullName evidence="3">Uncharacterized protein</fullName>
    </submittedName>
</protein>
<sequence>MKLQPLKLLILSALIGAGTTAQAGLETPTNASSPSKSPSNNTSTSPKPAKDFRQLALQTDKLTTAFDQIFSDKHAHYSDIMVMFDDNLRAKSKTLKTLHVRTLSDLDTIIGNRLTTLRKEWLLLDQQTIKKMAPLINAKEAKQLGYVLDIARERLIAPKEGVKS</sequence>
<reference evidence="3 4" key="1">
    <citation type="submission" date="2019-11" db="EMBL/GenBank/DDBJ databases">
        <authorList>
            <person name="Holert J."/>
        </authorList>
    </citation>
    <scope>NUCLEOTIDE SEQUENCE [LARGE SCALE GENOMIC DNA]</scope>
    <source>
        <strain evidence="3">SB11_3</strain>
    </source>
</reference>
<feature type="region of interest" description="Disordered" evidence="1">
    <location>
        <begin position="24"/>
        <end position="49"/>
    </location>
</feature>
<keyword evidence="4" id="KW-1185">Reference proteome</keyword>
<proteinExistence type="predicted"/>
<organism evidence="3 4">
    <name type="scientific">BD1-7 clade bacterium</name>
    <dbReference type="NCBI Taxonomy" id="2029982"/>
    <lineage>
        <taxon>Bacteria</taxon>
        <taxon>Pseudomonadati</taxon>
        <taxon>Pseudomonadota</taxon>
        <taxon>Gammaproteobacteria</taxon>
        <taxon>Cellvibrionales</taxon>
        <taxon>Spongiibacteraceae</taxon>
        <taxon>BD1-7 clade</taxon>
    </lineage>
</organism>
<dbReference type="EMBL" id="CACSIO010000045">
    <property type="protein sequence ID" value="CAA0122203.1"/>
    <property type="molecule type" value="Genomic_DNA"/>
</dbReference>
<evidence type="ECO:0000256" key="1">
    <source>
        <dbReference type="SAM" id="MobiDB-lite"/>
    </source>
</evidence>
<keyword evidence="2" id="KW-0732">Signal</keyword>
<gene>
    <name evidence="3" type="ORF">OPDIPICF_02563</name>
</gene>
<feature type="compositionally biased region" description="Low complexity" evidence="1">
    <location>
        <begin position="27"/>
        <end position="47"/>
    </location>
</feature>
<dbReference type="OrthoDB" id="9901815at2"/>
<dbReference type="AlphaFoldDB" id="A0A5S9QSD5"/>
<evidence type="ECO:0000256" key="2">
    <source>
        <dbReference type="SAM" id="SignalP"/>
    </source>
</evidence>
<feature type="signal peptide" evidence="2">
    <location>
        <begin position="1"/>
        <end position="23"/>
    </location>
</feature>
<name>A0A5S9QSD5_9GAMM</name>
<dbReference type="Proteomes" id="UP000441399">
    <property type="component" value="Unassembled WGS sequence"/>
</dbReference>
<accession>A0A5S9QSD5</accession>
<evidence type="ECO:0000313" key="3">
    <source>
        <dbReference type="EMBL" id="CAA0122203.1"/>
    </source>
</evidence>
<feature type="chain" id="PRO_5024948645" evidence="2">
    <location>
        <begin position="24"/>
        <end position="164"/>
    </location>
</feature>